<feature type="transmembrane region" description="Helical" evidence="2">
    <location>
        <begin position="72"/>
        <end position="91"/>
    </location>
</feature>
<sequence length="201" mass="20796">MTALQNLHAALELLGLLLLDPRRGVLLALLAAAMWTDLRRQRIPNRLVAVGLVYALVFNALHPGHVSGGVGLSQALAGMLLGFALTVPFYLMRGMAAGDVKLMAMCGAFLGPWDGLHAVLWSFIAGGVLVVGWAVVRGRAMQLVRNVVQLLAGASLQLAAGRVPGAAAVPASVGSLPYGIAIAAGTAAFVVARQLGLVDYV</sequence>
<evidence type="ECO:0000313" key="4">
    <source>
        <dbReference type="EMBL" id="OIQ85003.1"/>
    </source>
</evidence>
<evidence type="ECO:0000259" key="3">
    <source>
        <dbReference type="Pfam" id="PF01478"/>
    </source>
</evidence>
<evidence type="ECO:0000256" key="1">
    <source>
        <dbReference type="ARBA" id="ARBA00005801"/>
    </source>
</evidence>
<evidence type="ECO:0000256" key="2">
    <source>
        <dbReference type="SAM" id="Phobius"/>
    </source>
</evidence>
<dbReference type="Pfam" id="PF01478">
    <property type="entry name" value="Peptidase_A24"/>
    <property type="match status" value="1"/>
</dbReference>
<dbReference type="GO" id="GO:0006465">
    <property type="term" value="P:signal peptide processing"/>
    <property type="evidence" value="ECO:0007669"/>
    <property type="project" value="TreeGrafter"/>
</dbReference>
<dbReference type="InterPro" id="IPR050882">
    <property type="entry name" value="Prepilin_peptidase/N-MTase"/>
</dbReference>
<proteinExistence type="inferred from homology"/>
<reference evidence="4" key="1">
    <citation type="submission" date="2016-10" db="EMBL/GenBank/DDBJ databases">
        <title>Sequence of Gallionella enrichment culture.</title>
        <authorList>
            <person name="Poehlein A."/>
            <person name="Muehling M."/>
            <person name="Daniel R."/>
        </authorList>
    </citation>
    <scope>NUCLEOTIDE SEQUENCE</scope>
</reference>
<dbReference type="PANTHER" id="PTHR30487:SF0">
    <property type="entry name" value="PREPILIN LEADER PEPTIDASE_N-METHYLTRANSFERASE-RELATED"/>
    <property type="match status" value="1"/>
</dbReference>
<protein>
    <submittedName>
        <fullName evidence="4">Type IV leader peptidase family protein</fullName>
    </submittedName>
</protein>
<dbReference type="GO" id="GO:0005886">
    <property type="term" value="C:plasma membrane"/>
    <property type="evidence" value="ECO:0007669"/>
    <property type="project" value="TreeGrafter"/>
</dbReference>
<keyword evidence="2" id="KW-0472">Membrane</keyword>
<organism evidence="4">
    <name type="scientific">mine drainage metagenome</name>
    <dbReference type="NCBI Taxonomy" id="410659"/>
    <lineage>
        <taxon>unclassified sequences</taxon>
        <taxon>metagenomes</taxon>
        <taxon>ecological metagenomes</taxon>
    </lineage>
</organism>
<dbReference type="InterPro" id="IPR000045">
    <property type="entry name" value="Prepilin_IV_endopep_pep"/>
</dbReference>
<dbReference type="EMBL" id="MLJW01000575">
    <property type="protein sequence ID" value="OIQ85003.1"/>
    <property type="molecule type" value="Genomic_DNA"/>
</dbReference>
<keyword evidence="2" id="KW-1133">Transmembrane helix</keyword>
<feature type="domain" description="Prepilin type IV endopeptidase peptidase" evidence="3">
    <location>
        <begin position="25"/>
        <end position="130"/>
    </location>
</feature>
<dbReference type="GO" id="GO:0004190">
    <property type="term" value="F:aspartic-type endopeptidase activity"/>
    <property type="evidence" value="ECO:0007669"/>
    <property type="project" value="InterPro"/>
</dbReference>
<feature type="transmembrane region" description="Helical" evidence="2">
    <location>
        <begin position="119"/>
        <end position="136"/>
    </location>
</feature>
<gene>
    <name evidence="4" type="ORF">GALL_331560</name>
</gene>
<dbReference type="Gene3D" id="1.20.120.1220">
    <property type="match status" value="1"/>
</dbReference>
<dbReference type="AlphaFoldDB" id="A0A1J5R5K7"/>
<name>A0A1J5R5K7_9ZZZZ</name>
<comment type="caution">
    <text evidence="4">The sequence shown here is derived from an EMBL/GenBank/DDBJ whole genome shotgun (WGS) entry which is preliminary data.</text>
</comment>
<dbReference type="PANTHER" id="PTHR30487">
    <property type="entry name" value="TYPE 4 PREPILIN-LIKE PROTEINS LEADER PEPTIDE-PROCESSING ENZYME"/>
    <property type="match status" value="1"/>
</dbReference>
<comment type="similarity">
    <text evidence="1">Belongs to the peptidase A24 family.</text>
</comment>
<keyword evidence="2" id="KW-0812">Transmembrane</keyword>
<accession>A0A1J5R5K7</accession>
<feature type="transmembrane region" description="Helical" evidence="2">
    <location>
        <begin position="47"/>
        <end position="66"/>
    </location>
</feature>